<keyword evidence="3 9" id="KW-0812">Transmembrane</keyword>
<gene>
    <name evidence="11" type="ORF">FH972_013510</name>
</gene>
<keyword evidence="12" id="KW-1185">Reference proteome</keyword>
<evidence type="ECO:0000256" key="6">
    <source>
        <dbReference type="ARBA" id="ARBA00023034"/>
    </source>
</evidence>
<keyword evidence="7 9" id="KW-0472">Membrane</keyword>
<dbReference type="PANTHER" id="PTHR34949">
    <property type="entry name" value="OS05G0443700 PROTEIN"/>
    <property type="match status" value="1"/>
</dbReference>
<evidence type="ECO:0000256" key="4">
    <source>
        <dbReference type="ARBA" id="ARBA00022927"/>
    </source>
</evidence>
<dbReference type="CDD" id="cd21442">
    <property type="entry name" value="SNARE_NTD_STX6-like"/>
    <property type="match status" value="1"/>
</dbReference>
<dbReference type="PANTHER" id="PTHR34949:SF3">
    <property type="entry name" value="OS08G0244100 PROTEIN"/>
    <property type="match status" value="1"/>
</dbReference>
<keyword evidence="5 9" id="KW-1133">Transmembrane helix</keyword>
<evidence type="ECO:0000256" key="2">
    <source>
        <dbReference type="ARBA" id="ARBA00022448"/>
    </source>
</evidence>
<evidence type="ECO:0000256" key="3">
    <source>
        <dbReference type="ARBA" id="ARBA00022692"/>
    </source>
</evidence>
<accession>A0A5N6R6Z6</accession>
<evidence type="ECO:0000259" key="10">
    <source>
        <dbReference type="Pfam" id="PF09177"/>
    </source>
</evidence>
<dbReference type="Gene3D" id="1.20.58.90">
    <property type="match status" value="1"/>
</dbReference>
<dbReference type="Proteomes" id="UP000327013">
    <property type="component" value="Chromosome 5"/>
</dbReference>
<feature type="domain" description="Syntaxin 6/10/61 N-terminal" evidence="10">
    <location>
        <begin position="13"/>
        <end position="105"/>
    </location>
</feature>
<dbReference type="Pfam" id="PF09177">
    <property type="entry name" value="STX6_10_61_N"/>
    <property type="match status" value="1"/>
</dbReference>
<keyword evidence="4" id="KW-0653">Protein transport</keyword>
<dbReference type="AlphaFoldDB" id="A0A5N6R6Z6"/>
<dbReference type="SUPFAM" id="SSF47661">
    <property type="entry name" value="t-snare proteins"/>
    <property type="match status" value="1"/>
</dbReference>
<dbReference type="InterPro" id="IPR015260">
    <property type="entry name" value="Syntaxin-6/10/61_N"/>
</dbReference>
<evidence type="ECO:0000256" key="7">
    <source>
        <dbReference type="ARBA" id="ARBA00023136"/>
    </source>
</evidence>
<keyword evidence="6" id="KW-0333">Golgi apparatus</keyword>
<dbReference type="InterPro" id="IPR010989">
    <property type="entry name" value="SNARE"/>
</dbReference>
<dbReference type="GO" id="GO:0015031">
    <property type="term" value="P:protein transport"/>
    <property type="evidence" value="ECO:0007669"/>
    <property type="project" value="UniProtKB-KW"/>
</dbReference>
<evidence type="ECO:0000256" key="1">
    <source>
        <dbReference type="ARBA" id="ARBA00009063"/>
    </source>
</evidence>
<keyword evidence="2" id="KW-0813">Transport</keyword>
<dbReference type="GO" id="GO:0005794">
    <property type="term" value="C:Golgi apparatus"/>
    <property type="evidence" value="ECO:0007669"/>
    <property type="project" value="UniProtKB-SubCell"/>
</dbReference>
<feature type="transmembrane region" description="Helical" evidence="9">
    <location>
        <begin position="317"/>
        <end position="336"/>
    </location>
</feature>
<comment type="similarity">
    <text evidence="1">Belongs to the syntaxin family.</text>
</comment>
<evidence type="ECO:0000256" key="5">
    <source>
        <dbReference type="ARBA" id="ARBA00022989"/>
    </source>
</evidence>
<dbReference type="GO" id="GO:0016020">
    <property type="term" value="C:membrane"/>
    <property type="evidence" value="ECO:0007669"/>
    <property type="project" value="InterPro"/>
</dbReference>
<dbReference type="FunFam" id="1.20.58.90:FF:000004">
    <property type="entry name" value="Syntaxin 10"/>
    <property type="match status" value="1"/>
</dbReference>
<sequence length="338" mass="38889">MIVANSFDLWQKDTFFSAAEEVQESADAMESAYRRWVRERRETLSPKDLDELCTELQTALGTAKWQLEEFARAVRLSYGHRGNDITTARHRQFIDAIENQISRVETALRESFNAEGKQPLHWVNLDEDERDELATFLSGTSQSLQSAKDECLDLRLSMKSSLLENHAQRKDADLKYSASCDTDFSDEMEGFKDGSCVKKDENHVIKIESNEIHGRMDDIICQADRITNNTRRTWSSPNFSELKIIIPDEDEHINKLMLSVEDTPNEKGLKPIFRKQRRGEFLQVQGVVNLFNQLFGRVGGFQRQLQSPLHLPFRCSVQVTLALMLTIFLIVPFVFYSA</sequence>
<organism evidence="11 12">
    <name type="scientific">Carpinus fangiana</name>
    <dbReference type="NCBI Taxonomy" id="176857"/>
    <lineage>
        <taxon>Eukaryota</taxon>
        <taxon>Viridiplantae</taxon>
        <taxon>Streptophyta</taxon>
        <taxon>Embryophyta</taxon>
        <taxon>Tracheophyta</taxon>
        <taxon>Spermatophyta</taxon>
        <taxon>Magnoliopsida</taxon>
        <taxon>eudicotyledons</taxon>
        <taxon>Gunneridae</taxon>
        <taxon>Pentapetalae</taxon>
        <taxon>rosids</taxon>
        <taxon>fabids</taxon>
        <taxon>Fagales</taxon>
        <taxon>Betulaceae</taxon>
        <taxon>Carpinus</taxon>
    </lineage>
</organism>
<evidence type="ECO:0000256" key="8">
    <source>
        <dbReference type="ARBA" id="ARBA00037801"/>
    </source>
</evidence>
<proteinExistence type="inferred from homology"/>
<protein>
    <recommendedName>
        <fullName evidence="10">Syntaxin 6/10/61 N-terminal domain-containing protein</fullName>
    </recommendedName>
</protein>
<evidence type="ECO:0000313" key="11">
    <source>
        <dbReference type="EMBL" id="KAE8056769.1"/>
    </source>
</evidence>
<comment type="subcellular location">
    <subcellularLocation>
        <location evidence="8">Golgi apparatus</location>
        <location evidence="8">trans-Golgi network membrane</location>
        <topology evidence="8">Single-pass type IV membrane protein</topology>
    </subcellularLocation>
</comment>
<reference evidence="11 12" key="1">
    <citation type="submission" date="2019-06" db="EMBL/GenBank/DDBJ databases">
        <title>A chromosomal-level reference genome of Carpinus fangiana (Coryloideae, Betulaceae).</title>
        <authorList>
            <person name="Yang X."/>
            <person name="Wang Z."/>
            <person name="Zhang L."/>
            <person name="Hao G."/>
            <person name="Liu J."/>
            <person name="Yang Y."/>
        </authorList>
    </citation>
    <scope>NUCLEOTIDE SEQUENCE [LARGE SCALE GENOMIC DNA]</scope>
    <source>
        <strain evidence="11">Cfa_2016G</strain>
        <tissue evidence="11">Leaf</tissue>
    </source>
</reference>
<evidence type="ECO:0000313" key="12">
    <source>
        <dbReference type="Proteomes" id="UP000327013"/>
    </source>
</evidence>
<dbReference type="EMBL" id="CM017325">
    <property type="protein sequence ID" value="KAE8056769.1"/>
    <property type="molecule type" value="Genomic_DNA"/>
</dbReference>
<dbReference type="GO" id="GO:0048193">
    <property type="term" value="P:Golgi vesicle transport"/>
    <property type="evidence" value="ECO:0007669"/>
    <property type="project" value="InterPro"/>
</dbReference>
<evidence type="ECO:0000256" key="9">
    <source>
        <dbReference type="SAM" id="Phobius"/>
    </source>
</evidence>
<name>A0A5N6R6Z6_9ROSI</name>
<dbReference type="OrthoDB" id="1889309at2759"/>